<dbReference type="Gene3D" id="3.30.560.10">
    <property type="entry name" value="Glucose Oxidase, domain 3"/>
    <property type="match status" value="1"/>
</dbReference>
<keyword evidence="2" id="KW-0285">Flavoprotein</keyword>
<dbReference type="Gene3D" id="3.50.50.60">
    <property type="entry name" value="FAD/NAD(P)-binding domain"/>
    <property type="match status" value="1"/>
</dbReference>
<organism evidence="5 6">
    <name type="scientific">Podospora appendiculata</name>
    <dbReference type="NCBI Taxonomy" id="314037"/>
    <lineage>
        <taxon>Eukaryota</taxon>
        <taxon>Fungi</taxon>
        <taxon>Dikarya</taxon>
        <taxon>Ascomycota</taxon>
        <taxon>Pezizomycotina</taxon>
        <taxon>Sordariomycetes</taxon>
        <taxon>Sordariomycetidae</taxon>
        <taxon>Sordariales</taxon>
        <taxon>Podosporaceae</taxon>
        <taxon>Podospora</taxon>
    </lineage>
</organism>
<name>A0AAE0X828_9PEZI</name>
<comment type="caution">
    <text evidence="5">The sequence shown here is derived from an EMBL/GenBank/DDBJ whole genome shotgun (WGS) entry which is preliminary data.</text>
</comment>
<feature type="binding site" evidence="2">
    <location>
        <position position="270"/>
    </location>
    <ligand>
        <name>FAD</name>
        <dbReference type="ChEBI" id="CHEBI:57692"/>
    </ligand>
</feature>
<evidence type="ECO:0000259" key="4">
    <source>
        <dbReference type="PROSITE" id="PS00624"/>
    </source>
</evidence>
<evidence type="ECO:0000256" key="1">
    <source>
        <dbReference type="ARBA" id="ARBA00010790"/>
    </source>
</evidence>
<comment type="cofactor">
    <cofactor evidence="2">
        <name>FAD</name>
        <dbReference type="ChEBI" id="CHEBI:57692"/>
    </cofactor>
</comment>
<evidence type="ECO:0000313" key="5">
    <source>
        <dbReference type="EMBL" id="KAK3687747.1"/>
    </source>
</evidence>
<keyword evidence="2" id="KW-0274">FAD</keyword>
<reference evidence="5" key="2">
    <citation type="submission" date="2023-06" db="EMBL/GenBank/DDBJ databases">
        <authorList>
            <consortium name="Lawrence Berkeley National Laboratory"/>
            <person name="Haridas S."/>
            <person name="Hensen N."/>
            <person name="Bonometti L."/>
            <person name="Westerberg I."/>
            <person name="Brannstrom I.O."/>
            <person name="Guillou S."/>
            <person name="Cros-Aarteil S."/>
            <person name="Calhoun S."/>
            <person name="Kuo A."/>
            <person name="Mondo S."/>
            <person name="Pangilinan J."/>
            <person name="Riley R."/>
            <person name="Labutti K."/>
            <person name="Andreopoulos B."/>
            <person name="Lipzen A."/>
            <person name="Chen C."/>
            <person name="Yanf M."/>
            <person name="Daum C."/>
            <person name="Ng V."/>
            <person name="Clum A."/>
            <person name="Steindorff A."/>
            <person name="Ohm R."/>
            <person name="Martin F."/>
            <person name="Silar P."/>
            <person name="Natvig D."/>
            <person name="Lalanne C."/>
            <person name="Gautier V."/>
            <person name="Ament-Velasquez S.L."/>
            <person name="Kruys A."/>
            <person name="Hutchinson M.I."/>
            <person name="Powell A.J."/>
            <person name="Barry K."/>
            <person name="Miller A.N."/>
            <person name="Grigoriev I.V."/>
            <person name="Debuchy R."/>
            <person name="Gladieux P."/>
            <person name="Thoren M.H."/>
            <person name="Johannesson H."/>
        </authorList>
    </citation>
    <scope>NUCLEOTIDE SEQUENCE</scope>
    <source>
        <strain evidence="5">CBS 314.62</strain>
    </source>
</reference>
<dbReference type="PROSITE" id="PS00624">
    <property type="entry name" value="GMC_OXRED_2"/>
    <property type="match status" value="1"/>
</dbReference>
<dbReference type="PANTHER" id="PTHR11552:SF115">
    <property type="entry name" value="DEHYDROGENASE XPTC-RELATED"/>
    <property type="match status" value="1"/>
</dbReference>
<protein>
    <submittedName>
        <fullName evidence="5">GMC oxidoreductase</fullName>
    </submittedName>
</protein>
<dbReference type="PANTHER" id="PTHR11552">
    <property type="entry name" value="GLUCOSE-METHANOL-CHOLINE GMC OXIDOREDUCTASE"/>
    <property type="match status" value="1"/>
</dbReference>
<feature type="chain" id="PRO_5041968115" evidence="3">
    <location>
        <begin position="30"/>
        <end position="632"/>
    </location>
</feature>
<dbReference type="InterPro" id="IPR000172">
    <property type="entry name" value="GMC_OxRdtase_N"/>
</dbReference>
<evidence type="ECO:0000256" key="2">
    <source>
        <dbReference type="PIRSR" id="PIRSR000137-2"/>
    </source>
</evidence>
<comment type="similarity">
    <text evidence="1">Belongs to the GMC oxidoreductase family.</text>
</comment>
<gene>
    <name evidence="5" type="ORF">B0T22DRAFT_424970</name>
</gene>
<dbReference type="InterPro" id="IPR007867">
    <property type="entry name" value="GMC_OxRtase_C"/>
</dbReference>
<evidence type="ECO:0000313" key="6">
    <source>
        <dbReference type="Proteomes" id="UP001270362"/>
    </source>
</evidence>
<dbReference type="EMBL" id="JAULSO010000002">
    <property type="protein sequence ID" value="KAK3687747.1"/>
    <property type="molecule type" value="Genomic_DNA"/>
</dbReference>
<feature type="domain" description="Glucose-methanol-choline oxidoreductase N-terminal" evidence="4">
    <location>
        <begin position="308"/>
        <end position="322"/>
    </location>
</feature>
<proteinExistence type="inferred from homology"/>
<accession>A0AAE0X828</accession>
<dbReference type="Proteomes" id="UP001270362">
    <property type="component" value="Unassembled WGS sequence"/>
</dbReference>
<dbReference type="GO" id="GO:0050660">
    <property type="term" value="F:flavin adenine dinucleotide binding"/>
    <property type="evidence" value="ECO:0007669"/>
    <property type="project" value="InterPro"/>
</dbReference>
<keyword evidence="6" id="KW-1185">Reference proteome</keyword>
<keyword evidence="3" id="KW-0732">Signal</keyword>
<dbReference type="SUPFAM" id="SSF51905">
    <property type="entry name" value="FAD/NAD(P)-binding domain"/>
    <property type="match status" value="1"/>
</dbReference>
<dbReference type="GO" id="GO:0044550">
    <property type="term" value="P:secondary metabolite biosynthetic process"/>
    <property type="evidence" value="ECO:0007669"/>
    <property type="project" value="TreeGrafter"/>
</dbReference>
<dbReference type="Pfam" id="PF05199">
    <property type="entry name" value="GMC_oxred_C"/>
    <property type="match status" value="1"/>
</dbReference>
<dbReference type="AlphaFoldDB" id="A0AAE0X828"/>
<evidence type="ECO:0000256" key="3">
    <source>
        <dbReference type="SAM" id="SignalP"/>
    </source>
</evidence>
<dbReference type="SUPFAM" id="SSF54373">
    <property type="entry name" value="FAD-linked reductases, C-terminal domain"/>
    <property type="match status" value="1"/>
</dbReference>
<dbReference type="InterPro" id="IPR012132">
    <property type="entry name" value="GMC_OxRdtase"/>
</dbReference>
<sequence>MTRLNSRQKFAGLALWLALAPLHIGVAAGGIHRNLSTIEKSYDYIIAGGGLTGLVVANRLTEDPDTTVLVVEYGDFDDTWNTAIPYYANALQSQDIMFAPVSVPQPNLGNRTFKLFLGATVGGGSTVNGMAVVRGETADYNVWEELGNPGWGWDGMLPYFRKSSSLYSGNTEAIKTYNYTFSQDGYGQGPFEASFSNWQWPDTYMMNSAWTNDLGFDYLTDGATNGKTVGVSWSPISADGKNFTRTSSRKVYYDPASARPNLDMLVGTYVSKVLFTATNATGVEAITRDADSARVNISATKEVILAAGAIHTPQILQRSGVGPAELLSSLDIPVVADLPGVGANLQDHPRSDMSFEYKTPLSINYNLIADPTSATFNASWAEYMTNRTGPLTVAHGSNLLILSLQNLTSSHESLAQALYALDPEASAPAFYAAHPTLMEGYRSQTFLTNRLIAAGAGVFEFAWGGGSARMGMLALKTLSRGTVHITSTTAHPTHAPARLDFGAFAHPFDLQLAVLGFKLARRVMRAPALAALQPEEVLPGAAAVVTDEQVEHALRTQLVNPGDANPCGTAAMLPLGLGGVVDPALRVYGVGRLRVVDASVLPMSPAGHMQASLYAVAERAADIIKGVLAEGG</sequence>
<dbReference type="InterPro" id="IPR036188">
    <property type="entry name" value="FAD/NAD-bd_sf"/>
</dbReference>
<dbReference type="Pfam" id="PF00732">
    <property type="entry name" value="GMC_oxred_N"/>
    <property type="match status" value="1"/>
</dbReference>
<feature type="signal peptide" evidence="3">
    <location>
        <begin position="1"/>
        <end position="29"/>
    </location>
</feature>
<reference evidence="5" key="1">
    <citation type="journal article" date="2023" name="Mol. Phylogenet. Evol.">
        <title>Genome-scale phylogeny and comparative genomics of the fungal order Sordariales.</title>
        <authorList>
            <person name="Hensen N."/>
            <person name="Bonometti L."/>
            <person name="Westerberg I."/>
            <person name="Brannstrom I.O."/>
            <person name="Guillou S."/>
            <person name="Cros-Aarteil S."/>
            <person name="Calhoun S."/>
            <person name="Haridas S."/>
            <person name="Kuo A."/>
            <person name="Mondo S."/>
            <person name="Pangilinan J."/>
            <person name="Riley R."/>
            <person name="LaButti K."/>
            <person name="Andreopoulos B."/>
            <person name="Lipzen A."/>
            <person name="Chen C."/>
            <person name="Yan M."/>
            <person name="Daum C."/>
            <person name="Ng V."/>
            <person name="Clum A."/>
            <person name="Steindorff A."/>
            <person name="Ohm R.A."/>
            <person name="Martin F."/>
            <person name="Silar P."/>
            <person name="Natvig D.O."/>
            <person name="Lalanne C."/>
            <person name="Gautier V."/>
            <person name="Ament-Velasquez S.L."/>
            <person name="Kruys A."/>
            <person name="Hutchinson M.I."/>
            <person name="Powell A.J."/>
            <person name="Barry K."/>
            <person name="Miller A.N."/>
            <person name="Grigoriev I.V."/>
            <person name="Debuchy R."/>
            <person name="Gladieux P."/>
            <person name="Hiltunen Thoren M."/>
            <person name="Johannesson H."/>
        </authorList>
    </citation>
    <scope>NUCLEOTIDE SEQUENCE</scope>
    <source>
        <strain evidence="5">CBS 314.62</strain>
    </source>
</reference>
<dbReference type="PIRSF" id="PIRSF000137">
    <property type="entry name" value="Alcohol_oxidase"/>
    <property type="match status" value="1"/>
</dbReference>
<dbReference type="GO" id="GO:0016614">
    <property type="term" value="F:oxidoreductase activity, acting on CH-OH group of donors"/>
    <property type="evidence" value="ECO:0007669"/>
    <property type="project" value="InterPro"/>
</dbReference>